<feature type="domain" description="CFAP61 dimerisation" evidence="3">
    <location>
        <begin position="1091"/>
        <end position="1203"/>
    </location>
</feature>
<dbReference type="EnsemblMetazoa" id="SCAU009888-RA">
    <property type="protein sequence ID" value="SCAU009888-PA"/>
    <property type="gene ID" value="SCAU009888"/>
</dbReference>
<sequence length="1287" mass="151229">MEAFGNQFYIRDATPEDNNDIYEFFATGGKVCYFGETRRKLKKPKIYFSKYITHRIIVYLKKEPCTIIGYAEISNAPYRPALPEDCWENWLSKHYCTQLPLNSGNTMFLNTFIYNKIHNPALLQEVLGEIFLRENKIRYVIVVQCPDYGFRNEKKRPDFYCVEQFCSTFYPRSFSASSCPNSEQIHVVYRDDVIPKMRYRTARFGDNDAIVELVDFNRPDVKQELGDFYIAEELMSESSKSVLVITEISHITAGFIWLNGHVDILTLLENFELEPFGNLIKFNPNERFKEKQIVVTTTKRRHVNKLFAHEDIEPIIETLEKELSTIDEEENKDLLAFNNDEFKKRSLYFKKLPKFIGKLQSQDCYIQLRKRRCGIFYNIPEGNNIISNLESASNVFAIHLFGLKDCHDLRRLFRFLLTAFGAFPDRDYCLLSISVAQTMTPILFEMLKFFIRVVPQAGCKIDEHLYITQRSAIYGDLQLFPLRKEDTESIQQLLSKETPETMTMPRKIWRQSRMSTIASRMTATTSNIYLNIDNENQMQYDMEVVMTILENIFQDPFSKYQCFTINCGDSTKAEQENVLVGFVILRPFNSSWCLEEHFLLTKSKEEPMDNIAEIMIFKLHPLFHYQADVIFRELARISNNWHFYHFRSNLHQCLSNDLLLNMQPLEPRRMKKLWFTKGNSQPLDGIDHATENDLHTHPIDFFNDHFAAFQNNLGHSTYFGHTMNIVILGFTDICKAFLRLLLFSWHDMGNVQSINNCLPHVMITVICNPGVMEAEYESSFKCESCKNHADCWVNYRNCDAFVRDVTERMDVRTWVKFVSGKVKAIDTDKHLIKLETKCEIFYETLLLMCSIEYGISKGMINTENIPANYIVINNRYDKLLFYHSLRMFQKDVSSSPITVVYGSHVRSFEFINFLLKHGVEASCISLVMPYQVADSKKCRLLNDSSMDIRIEVILREMVEDLGVKVYEAMNLQELKLQDDFSNVKSASFKSFLGDRELTLICDFFVSYCEKYMSDDLMELIEAAGLETKDSFVMVNEHYRTSVDGVYAVGNFIKHNKEPNHQYRFVSPQEAAEKLILALELNALQVPHKEDKYSKPYYFQAQLPMEHFFIKITMPKRYLANHLDNEYGFPLITYYEGDFSRVRLNEHDIVEEIVIVTKKNKNYDFLKFFCGRHELLLNNLRSRWYLKEIDSFLEYFQEPWVELIMNDNFEALQKLNKLLILPAAQQMMKLKVDRNVRRKIMHSYCQDMGVTSQLEFAFLEFLREHRDEFQTDIALPEDFPGPHKYLEY</sequence>
<dbReference type="InterPro" id="IPR056299">
    <property type="entry name" value="CFAP61_dimer"/>
</dbReference>
<dbReference type="KEGG" id="scac:106088937"/>
<dbReference type="Proteomes" id="UP000095300">
    <property type="component" value="Unassembled WGS sequence"/>
</dbReference>
<evidence type="ECO:0000313" key="5">
    <source>
        <dbReference type="Proteomes" id="UP000095300"/>
    </source>
</evidence>
<feature type="domain" description="Cilia- and flagella-associated protein 61 N-terminal" evidence="2">
    <location>
        <begin position="10"/>
        <end position="282"/>
    </location>
</feature>
<dbReference type="VEuPathDB" id="VectorBase:SCAU009888"/>
<evidence type="ECO:0000259" key="3">
    <source>
        <dbReference type="Pfam" id="PF23150"/>
    </source>
</evidence>
<dbReference type="Pfam" id="PF23150">
    <property type="entry name" value="CFAP61_dimer"/>
    <property type="match status" value="1"/>
</dbReference>
<dbReference type="InterPro" id="IPR023753">
    <property type="entry name" value="FAD/NAD-binding_dom"/>
</dbReference>
<protein>
    <recommendedName>
        <fullName evidence="6">Cilia- and flagella-associated protein 61 N-terminal domain-containing protein</fullName>
    </recommendedName>
</protein>
<accession>A0A1I8PP91</accession>
<dbReference type="PANTHER" id="PTHR21178:SF8">
    <property type="entry name" value="CILIA- AND FLAGELLA-ASSOCIATED PROTEIN 61"/>
    <property type="match status" value="1"/>
</dbReference>
<proteinExistence type="predicted"/>
<evidence type="ECO:0008006" key="6">
    <source>
        <dbReference type="Google" id="ProtNLM"/>
    </source>
</evidence>
<evidence type="ECO:0000313" key="4">
    <source>
        <dbReference type="EnsemblMetazoa" id="SCAU009888-PA"/>
    </source>
</evidence>
<keyword evidence="5" id="KW-1185">Reference proteome</keyword>
<name>A0A1I8PP91_STOCA</name>
<evidence type="ECO:0000259" key="2">
    <source>
        <dbReference type="Pfam" id="PF16092"/>
    </source>
</evidence>
<feature type="domain" description="FAD/NAD(P)-binding" evidence="1">
    <location>
        <begin position="939"/>
        <end position="1052"/>
    </location>
</feature>
<dbReference type="InterPro" id="IPR032151">
    <property type="entry name" value="CFAP61_N"/>
</dbReference>
<dbReference type="InterPro" id="IPR036188">
    <property type="entry name" value="FAD/NAD-bd_sf"/>
</dbReference>
<dbReference type="Gene3D" id="3.50.50.60">
    <property type="entry name" value="FAD/NAD(P)-binding domain"/>
    <property type="match status" value="2"/>
</dbReference>
<dbReference type="Pfam" id="PF07992">
    <property type="entry name" value="Pyr_redox_2"/>
    <property type="match status" value="1"/>
</dbReference>
<dbReference type="SUPFAM" id="SSF51905">
    <property type="entry name" value="FAD/NAD(P)-binding domain"/>
    <property type="match status" value="1"/>
</dbReference>
<dbReference type="InterPro" id="IPR038884">
    <property type="entry name" value="CFAP61"/>
</dbReference>
<dbReference type="OrthoDB" id="382863at2759"/>
<evidence type="ECO:0000259" key="1">
    <source>
        <dbReference type="Pfam" id="PF07992"/>
    </source>
</evidence>
<organism evidence="4 5">
    <name type="scientific">Stomoxys calcitrans</name>
    <name type="common">Stable fly</name>
    <name type="synonym">Conops calcitrans</name>
    <dbReference type="NCBI Taxonomy" id="35570"/>
    <lineage>
        <taxon>Eukaryota</taxon>
        <taxon>Metazoa</taxon>
        <taxon>Ecdysozoa</taxon>
        <taxon>Arthropoda</taxon>
        <taxon>Hexapoda</taxon>
        <taxon>Insecta</taxon>
        <taxon>Pterygota</taxon>
        <taxon>Neoptera</taxon>
        <taxon>Endopterygota</taxon>
        <taxon>Diptera</taxon>
        <taxon>Brachycera</taxon>
        <taxon>Muscomorpha</taxon>
        <taxon>Muscoidea</taxon>
        <taxon>Muscidae</taxon>
        <taxon>Stomoxys</taxon>
    </lineage>
</organism>
<dbReference type="STRING" id="35570.A0A1I8PP91"/>
<dbReference type="Pfam" id="PF16092">
    <property type="entry name" value="CFAP61_N"/>
    <property type="match status" value="1"/>
</dbReference>
<dbReference type="GO" id="GO:0016491">
    <property type="term" value="F:oxidoreductase activity"/>
    <property type="evidence" value="ECO:0007669"/>
    <property type="project" value="InterPro"/>
</dbReference>
<reference evidence="4" key="1">
    <citation type="submission" date="2020-05" db="UniProtKB">
        <authorList>
            <consortium name="EnsemblMetazoa"/>
        </authorList>
    </citation>
    <scope>IDENTIFICATION</scope>
    <source>
        <strain evidence="4">USDA</strain>
    </source>
</reference>
<dbReference type="PANTHER" id="PTHR21178">
    <property type="entry name" value="CILIA- AND FLAGELLA-ASSOCIATED PROTEIN 61"/>
    <property type="match status" value="1"/>
</dbReference>
<gene>
    <name evidence="4" type="primary">106088937</name>
</gene>